<sequence>MNKEVRKINFNWKYIIIGLIMLSLIFLIYNENQNNKKYESYLSQELSNKYCELIGYIFSIKEELTSLLNNKSNSTTKEILADRLYKTSTTSQDFDYFISYFNLDEEANLQNKTATVSNNLGFYFQRNDFNNISNQDNMKLNKINELVDKWISVISKEYPGIASENQTETIRKHISNKESFIKEEKWMKIMIGLDNVSREYEGISRSE</sequence>
<dbReference type="AlphaFoldDB" id="A0A6B8RR82"/>
<name>A0A6B8RR82_9BACL</name>
<keyword evidence="1" id="KW-1133">Transmembrane helix</keyword>
<dbReference type="KEGG" id="ppsc:EHS13_25755"/>
<keyword evidence="3" id="KW-1185">Reference proteome</keyword>
<reference evidence="3" key="1">
    <citation type="submission" date="2018-11" db="EMBL/GenBank/DDBJ databases">
        <title>Complete genome sequence of Paenibacillus sp. ML311-T8.</title>
        <authorList>
            <person name="Nam Y.-D."/>
            <person name="Kang J."/>
            <person name="Chung W.-H."/>
            <person name="Park Y.S."/>
        </authorList>
    </citation>
    <scope>NUCLEOTIDE SEQUENCE [LARGE SCALE GENOMIC DNA]</scope>
    <source>
        <strain evidence="3">ML311-T8</strain>
    </source>
</reference>
<gene>
    <name evidence="2" type="ORF">EHS13_25755</name>
</gene>
<evidence type="ECO:0000256" key="1">
    <source>
        <dbReference type="SAM" id="Phobius"/>
    </source>
</evidence>
<feature type="transmembrane region" description="Helical" evidence="1">
    <location>
        <begin position="12"/>
        <end position="29"/>
    </location>
</feature>
<dbReference type="RefSeq" id="WP_155703148.1">
    <property type="nucleotide sequence ID" value="NZ_CP034235.1"/>
</dbReference>
<dbReference type="OrthoDB" id="2619886at2"/>
<evidence type="ECO:0000313" key="3">
    <source>
        <dbReference type="Proteomes" id="UP000426246"/>
    </source>
</evidence>
<keyword evidence="1" id="KW-0472">Membrane</keyword>
<protein>
    <submittedName>
        <fullName evidence="2">Uncharacterized protein</fullName>
    </submittedName>
</protein>
<evidence type="ECO:0000313" key="2">
    <source>
        <dbReference type="EMBL" id="QGQ98055.1"/>
    </source>
</evidence>
<organism evidence="2 3">
    <name type="scientific">Paenibacillus psychroresistens</name>
    <dbReference type="NCBI Taxonomy" id="1778678"/>
    <lineage>
        <taxon>Bacteria</taxon>
        <taxon>Bacillati</taxon>
        <taxon>Bacillota</taxon>
        <taxon>Bacilli</taxon>
        <taxon>Bacillales</taxon>
        <taxon>Paenibacillaceae</taxon>
        <taxon>Paenibacillus</taxon>
    </lineage>
</organism>
<keyword evidence="1" id="KW-0812">Transmembrane</keyword>
<dbReference type="Proteomes" id="UP000426246">
    <property type="component" value="Chromosome"/>
</dbReference>
<proteinExistence type="predicted"/>
<dbReference type="EMBL" id="CP034235">
    <property type="protein sequence ID" value="QGQ98055.1"/>
    <property type="molecule type" value="Genomic_DNA"/>
</dbReference>
<accession>A0A6B8RR82</accession>